<dbReference type="Proteomes" id="UP000718593">
    <property type="component" value="Unassembled WGS sequence"/>
</dbReference>
<evidence type="ECO:0000313" key="5">
    <source>
        <dbReference type="Proteomes" id="UP000718593"/>
    </source>
</evidence>
<evidence type="ECO:0000259" key="3">
    <source>
        <dbReference type="Pfam" id="PF03389"/>
    </source>
</evidence>
<evidence type="ECO:0000256" key="1">
    <source>
        <dbReference type="ARBA" id="ARBA00010873"/>
    </source>
</evidence>
<dbReference type="Pfam" id="PF03389">
    <property type="entry name" value="MobA_MobL"/>
    <property type="match status" value="1"/>
</dbReference>
<dbReference type="Gene3D" id="3.30.930.30">
    <property type="match status" value="1"/>
</dbReference>
<accession>A0A930BR96</accession>
<reference evidence="4" key="1">
    <citation type="submission" date="2020-04" db="EMBL/GenBank/DDBJ databases">
        <title>Deep metagenomics examines the oral microbiome during advanced dental caries in children, revealing novel taxa and co-occurrences with host molecules.</title>
        <authorList>
            <person name="Baker J.L."/>
            <person name="Morton J.T."/>
            <person name="Dinis M."/>
            <person name="Alvarez R."/>
            <person name="Tran N.C."/>
            <person name="Knight R."/>
            <person name="Edlund A."/>
        </authorList>
    </citation>
    <scope>NUCLEOTIDE SEQUENCE</scope>
    <source>
        <strain evidence="4">JCVI_32_bin.24</strain>
    </source>
</reference>
<feature type="domain" description="MobA/MobL protein" evidence="3">
    <location>
        <begin position="45"/>
        <end position="111"/>
    </location>
</feature>
<dbReference type="AlphaFoldDB" id="A0A930BR96"/>
<sequence length="116" mass="12948">MATYHLSIKSSKKGNAATHANYIARQGKFAKDLDEADLVEQGHGNLPTWANDDPLQFWRQADKHERANAAVYRELEVSLPNELSTPQHVAMISSLVEQHIGGKPYQFAIHEPLSSL</sequence>
<gene>
    <name evidence="4" type="ORF">HXL68_02415</name>
</gene>
<dbReference type="EMBL" id="JABZMI010000021">
    <property type="protein sequence ID" value="MBF1163871.1"/>
    <property type="molecule type" value="Genomic_DNA"/>
</dbReference>
<comment type="similarity">
    <text evidence="1">Belongs to the MobA/MobL family.</text>
</comment>
<name>A0A930BR96_9RHOO</name>
<organism evidence="4 5">
    <name type="scientific">Dechloromonas agitata</name>
    <dbReference type="NCBI Taxonomy" id="73030"/>
    <lineage>
        <taxon>Bacteria</taxon>
        <taxon>Pseudomonadati</taxon>
        <taxon>Pseudomonadota</taxon>
        <taxon>Betaproteobacteria</taxon>
        <taxon>Rhodocyclales</taxon>
        <taxon>Azonexaceae</taxon>
        <taxon>Dechloromonas</taxon>
    </lineage>
</organism>
<comment type="caution">
    <text evidence="4">The sequence shown here is derived from an EMBL/GenBank/DDBJ whole genome shotgun (WGS) entry which is preliminary data.</text>
</comment>
<feature type="non-terminal residue" evidence="4">
    <location>
        <position position="116"/>
    </location>
</feature>
<evidence type="ECO:0000256" key="2">
    <source>
        <dbReference type="ARBA" id="ARBA00022971"/>
    </source>
</evidence>
<dbReference type="InterPro" id="IPR005053">
    <property type="entry name" value="MobA_MobL"/>
</dbReference>
<evidence type="ECO:0000313" key="4">
    <source>
        <dbReference type="EMBL" id="MBF1163871.1"/>
    </source>
</evidence>
<protein>
    <submittedName>
        <fullName evidence="4">MobA/MobL family protein</fullName>
    </submittedName>
</protein>
<proteinExistence type="inferred from homology"/>
<keyword evidence="2" id="KW-0184">Conjugation</keyword>